<dbReference type="InterPro" id="IPR000109">
    <property type="entry name" value="POT_fam"/>
</dbReference>
<feature type="transmembrane region" description="Helical" evidence="6">
    <location>
        <begin position="448"/>
        <end position="468"/>
    </location>
</feature>
<organism evidence="7 8">
    <name type="scientific">Tripterygium wilfordii</name>
    <name type="common">Thunder God vine</name>
    <dbReference type="NCBI Taxonomy" id="458696"/>
    <lineage>
        <taxon>Eukaryota</taxon>
        <taxon>Viridiplantae</taxon>
        <taxon>Streptophyta</taxon>
        <taxon>Embryophyta</taxon>
        <taxon>Tracheophyta</taxon>
        <taxon>Spermatophyta</taxon>
        <taxon>Magnoliopsida</taxon>
        <taxon>eudicotyledons</taxon>
        <taxon>Gunneridae</taxon>
        <taxon>Pentapetalae</taxon>
        <taxon>rosids</taxon>
        <taxon>fabids</taxon>
        <taxon>Celastrales</taxon>
        <taxon>Celastraceae</taxon>
        <taxon>Tripterygium</taxon>
    </lineage>
</organism>
<comment type="caution">
    <text evidence="7">The sequence shown here is derived from an EMBL/GenBank/DDBJ whole genome shotgun (WGS) entry which is preliminary data.</text>
</comment>
<protein>
    <submittedName>
        <fullName evidence="7">Proton-dependent oligopeptide transport family protein</fullName>
    </submittedName>
</protein>
<feature type="transmembrane region" description="Helical" evidence="6">
    <location>
        <begin position="520"/>
        <end position="544"/>
    </location>
</feature>
<evidence type="ECO:0000256" key="4">
    <source>
        <dbReference type="ARBA" id="ARBA00022989"/>
    </source>
</evidence>
<dbReference type="Gene3D" id="1.20.1250.20">
    <property type="entry name" value="MFS general substrate transporter like domains"/>
    <property type="match status" value="1"/>
</dbReference>
<feature type="transmembrane region" description="Helical" evidence="6">
    <location>
        <begin position="365"/>
        <end position="386"/>
    </location>
</feature>
<keyword evidence="5 6" id="KW-0472">Membrane</keyword>
<name>A0A7J7CGG5_TRIWF</name>
<gene>
    <name evidence="7" type="ORF">HS088_TW17G00690</name>
</gene>
<feature type="transmembrane region" description="Helical" evidence="6">
    <location>
        <begin position="92"/>
        <end position="111"/>
    </location>
</feature>
<dbReference type="SUPFAM" id="SSF103473">
    <property type="entry name" value="MFS general substrate transporter"/>
    <property type="match status" value="1"/>
</dbReference>
<dbReference type="EMBL" id="JAAARO010000017">
    <property type="protein sequence ID" value="KAF5733153.1"/>
    <property type="molecule type" value="Genomic_DNA"/>
</dbReference>
<comment type="similarity">
    <text evidence="2">Belongs to the major facilitator superfamily. Proton-dependent oligopeptide transporter (POT/PTR) (TC 2.A.17) family.</text>
</comment>
<feature type="transmembrane region" description="Helical" evidence="6">
    <location>
        <begin position="569"/>
        <end position="588"/>
    </location>
</feature>
<dbReference type="AlphaFoldDB" id="A0A7J7CGG5"/>
<dbReference type="FunCoup" id="A0A7J7CGG5">
    <property type="interactions" value="646"/>
</dbReference>
<feature type="transmembrane region" description="Helical" evidence="6">
    <location>
        <begin position="406"/>
        <end position="427"/>
    </location>
</feature>
<reference evidence="7 8" key="1">
    <citation type="journal article" date="2020" name="Nat. Commun.">
        <title>Genome of Tripterygium wilfordii and identification of cytochrome P450 involved in triptolide biosynthesis.</title>
        <authorList>
            <person name="Tu L."/>
            <person name="Su P."/>
            <person name="Zhang Z."/>
            <person name="Gao L."/>
            <person name="Wang J."/>
            <person name="Hu T."/>
            <person name="Zhou J."/>
            <person name="Zhang Y."/>
            <person name="Zhao Y."/>
            <person name="Liu Y."/>
            <person name="Song Y."/>
            <person name="Tong Y."/>
            <person name="Lu Y."/>
            <person name="Yang J."/>
            <person name="Xu C."/>
            <person name="Jia M."/>
            <person name="Peters R.J."/>
            <person name="Huang L."/>
            <person name="Gao W."/>
        </authorList>
    </citation>
    <scope>NUCLEOTIDE SEQUENCE [LARGE SCALE GENOMIC DNA]</scope>
    <source>
        <strain evidence="8">cv. XIE 37</strain>
        <tissue evidence="7">Leaf</tissue>
    </source>
</reference>
<evidence type="ECO:0000256" key="3">
    <source>
        <dbReference type="ARBA" id="ARBA00022692"/>
    </source>
</evidence>
<dbReference type="PANTHER" id="PTHR11654">
    <property type="entry name" value="OLIGOPEPTIDE TRANSPORTER-RELATED"/>
    <property type="match status" value="1"/>
</dbReference>
<keyword evidence="8" id="KW-1185">Reference proteome</keyword>
<dbReference type="InParanoid" id="A0A7J7CGG5"/>
<dbReference type="GO" id="GO:0016020">
    <property type="term" value="C:membrane"/>
    <property type="evidence" value="ECO:0007669"/>
    <property type="project" value="UniProtKB-SubCell"/>
</dbReference>
<evidence type="ECO:0000256" key="5">
    <source>
        <dbReference type="ARBA" id="ARBA00023136"/>
    </source>
</evidence>
<evidence type="ECO:0000313" key="8">
    <source>
        <dbReference type="Proteomes" id="UP000593562"/>
    </source>
</evidence>
<keyword evidence="4 6" id="KW-1133">Transmembrane helix</keyword>
<keyword evidence="3 6" id="KW-0812">Transmembrane</keyword>
<feature type="transmembrane region" description="Helical" evidence="6">
    <location>
        <begin position="488"/>
        <end position="511"/>
    </location>
</feature>
<feature type="transmembrane region" description="Helical" evidence="6">
    <location>
        <begin position="52"/>
        <end position="72"/>
    </location>
</feature>
<evidence type="ECO:0000256" key="1">
    <source>
        <dbReference type="ARBA" id="ARBA00004141"/>
    </source>
</evidence>
<comment type="subcellular location">
    <subcellularLocation>
        <location evidence="1">Membrane</location>
        <topology evidence="1">Multi-pass membrane protein</topology>
    </subcellularLocation>
</comment>
<accession>A0A7J7CGG5</accession>
<feature type="transmembrane region" description="Helical" evidence="6">
    <location>
        <begin position="210"/>
        <end position="233"/>
    </location>
</feature>
<evidence type="ECO:0000256" key="6">
    <source>
        <dbReference type="SAM" id="Phobius"/>
    </source>
</evidence>
<dbReference type="Pfam" id="PF00854">
    <property type="entry name" value="PTR2"/>
    <property type="match status" value="1"/>
</dbReference>
<feature type="transmembrane region" description="Helical" evidence="6">
    <location>
        <begin position="245"/>
        <end position="264"/>
    </location>
</feature>
<evidence type="ECO:0000256" key="2">
    <source>
        <dbReference type="ARBA" id="ARBA00005982"/>
    </source>
</evidence>
<dbReference type="CDD" id="cd17414">
    <property type="entry name" value="MFS_NPF4"/>
    <property type="match status" value="1"/>
</dbReference>
<sequence length="630" mass="70141">MEMEMEMEMEMDREMEGRRQSSTKGGNFYCEDSTVDWRGKLSNPHNHGGMRAAAFILGLQAFEIMAIAAVGNNLITYLINEMHFSLSESANIVTNFVGTVFLLALLGGYLSDSFLGSFWTMLIFGFVELSGFILLSVQAHLLQLKPPKCNMLVTNGAPPCEEAKGFKAFIFFAALYLVALGSGCVKPNMIAHGGDQFNQNNPKQLKMLSTYFNGAYFAFSMGEFVALTLLVWVQTHSGMDVGFGVSAAAMAMGLISLVCGTLYYRNKPPQGSIFTPIAQVFVATILKRKQICPSNPQILHGSQTTDSGSLPHTQRLRQVTICNTFYAFLSLPFLDNACIKVEDGNNIKESPWRLCTVNQVDQVKILISVLPIFACTIVFNTVLAQLQTFSVQQGSAMNTQLTKSFHIPPASLQAIPYVILIILVPLYDTFFVPFTRKFTGHESGIPPLQRIGLGLFLATFSMVSAALMEKKRRDLAVHSKEIISIFWITPQFLIFGLSEMLTAVGLIEFFYKQSLKGMQAFLTAVTYCSYSLGFYLSSLLVSLVNKITSSSSNVGWLSDNDLNKDRLDLFYWTLAVLSFLNFIHYLFWARWHSLSPFVSTSQTNGTHGEDLNQYDHRFSSSKRTSDESIP</sequence>
<proteinExistence type="inferred from homology"/>
<dbReference type="InterPro" id="IPR036259">
    <property type="entry name" value="MFS_trans_sf"/>
</dbReference>
<evidence type="ECO:0000313" key="7">
    <source>
        <dbReference type="EMBL" id="KAF5733153.1"/>
    </source>
</evidence>
<dbReference type="Proteomes" id="UP000593562">
    <property type="component" value="Unassembled WGS sequence"/>
</dbReference>
<feature type="transmembrane region" description="Helical" evidence="6">
    <location>
        <begin position="118"/>
        <end position="137"/>
    </location>
</feature>
<feature type="transmembrane region" description="Helical" evidence="6">
    <location>
        <begin position="168"/>
        <end position="189"/>
    </location>
</feature>
<dbReference type="GO" id="GO:0022857">
    <property type="term" value="F:transmembrane transporter activity"/>
    <property type="evidence" value="ECO:0007669"/>
    <property type="project" value="InterPro"/>
</dbReference>